<keyword evidence="4" id="KW-1185">Reference proteome</keyword>
<gene>
    <name evidence="3" type="ORF">IHE44_0002647</name>
    <name evidence="2" type="ORF">IHE44_005338</name>
</gene>
<reference evidence="3" key="3">
    <citation type="submission" date="2022-01" db="EMBL/GenBank/DDBJ databases">
        <authorList>
            <person name="Rubenstein D.R."/>
        </authorList>
    </citation>
    <scope>NUCLEOTIDE SEQUENCE</scope>
    <source>
        <strain evidence="3">SS15</strain>
        <tissue evidence="3">Liver</tissue>
    </source>
</reference>
<dbReference type="EMBL" id="JADDUC020000013">
    <property type="protein sequence ID" value="KAI1235016.1"/>
    <property type="molecule type" value="Genomic_DNA"/>
</dbReference>
<dbReference type="EMBL" id="JADDUC010000003">
    <property type="protein sequence ID" value="KAG0135790.1"/>
    <property type="molecule type" value="Genomic_DNA"/>
</dbReference>
<reference evidence="3 4" key="2">
    <citation type="journal article" date="2021" name="J. Hered.">
        <title>Feather Gene Expression Elucidates the Developmental Basis of Plumage Iridescence in African Starlings.</title>
        <authorList>
            <person name="Rubenstein D.R."/>
            <person name="Corvelo A."/>
            <person name="MacManes M.D."/>
            <person name="Maia R."/>
            <person name="Narzisi G."/>
            <person name="Rousaki A."/>
            <person name="Vandenabeele P."/>
            <person name="Shawkey M.D."/>
            <person name="Solomon J."/>
        </authorList>
    </citation>
    <scope>NUCLEOTIDE SEQUENCE [LARGE SCALE GENOMIC DNA]</scope>
    <source>
        <strain evidence="3">SS15</strain>
    </source>
</reference>
<protein>
    <submittedName>
        <fullName evidence="2">Uncharacterized protein</fullName>
    </submittedName>
</protein>
<dbReference type="AlphaFoldDB" id="A0A835U2H1"/>
<reference evidence="2" key="1">
    <citation type="submission" date="2020-10" db="EMBL/GenBank/DDBJ databases">
        <title>Feather gene expression reveals the developmental basis of iridescence in African starlings.</title>
        <authorList>
            <person name="Rubenstein D.R."/>
        </authorList>
    </citation>
    <scope>NUCLEOTIDE SEQUENCE</scope>
    <source>
        <strain evidence="2">SS15</strain>
        <tissue evidence="2">Liver</tissue>
    </source>
</reference>
<organism evidence="2">
    <name type="scientific">Lamprotornis superbus</name>
    <dbReference type="NCBI Taxonomy" id="245042"/>
    <lineage>
        <taxon>Eukaryota</taxon>
        <taxon>Metazoa</taxon>
        <taxon>Chordata</taxon>
        <taxon>Craniata</taxon>
        <taxon>Vertebrata</taxon>
        <taxon>Euteleostomi</taxon>
        <taxon>Archelosauria</taxon>
        <taxon>Archosauria</taxon>
        <taxon>Dinosauria</taxon>
        <taxon>Saurischia</taxon>
        <taxon>Theropoda</taxon>
        <taxon>Coelurosauria</taxon>
        <taxon>Aves</taxon>
        <taxon>Neognathae</taxon>
        <taxon>Neoaves</taxon>
        <taxon>Telluraves</taxon>
        <taxon>Australaves</taxon>
        <taxon>Passeriformes</taxon>
        <taxon>Sturnidae</taxon>
        <taxon>Lamprotornis</taxon>
    </lineage>
</organism>
<evidence type="ECO:0000313" key="3">
    <source>
        <dbReference type="EMBL" id="KAI1235016.1"/>
    </source>
</evidence>
<comment type="caution">
    <text evidence="2">The sequence shown here is derived from an EMBL/GenBank/DDBJ whole genome shotgun (WGS) entry which is preliminary data.</text>
</comment>
<sequence>MHSGTRADETGMTEALPPLSCFTNTALGTRGDNSSRGQMPLFPSGSPPPRFLEDSQEMMWSNSPRSFGNSRIQKAACVARQKESQAQCRNRPHSNSTISRAVQESLPGCSCPAPPRAAAAPSSPVPWHTSQLLWLNSDCKAPSPLDLCLAHQSTGTVLPAQEQGTESASAIADSTPALCGSSALGSACAGSHLYMKTIDGFSLESDLASLNQWCLCTGGGGSMWITVPSRPTNFPLSLSFSLSSSSSAFLRRKKLLNDIQRLGLASGRRPSECRMDSASVDLAKRKDCLTALLRFHPAGRGLFSHCSSVVSSPHSPSATIMVGFTAIVGFLATGGRKLPLLLPRWLLLWFALGFRFPCLGVQTSLLLTQVHREGSADALQVQLQLPTEPMEQEKSGETVRSSSAQFLFTCGCAKEAWMDCNAHAIPAVTKLSLLVGQLLLQHRAGHLFLIMETHLEKHSSRIVVFPFTPRYSTSFSVVSSTISSSQLGNLHFNGLPGAECQL</sequence>
<accession>A0A835U2H1</accession>
<feature type="region of interest" description="Disordered" evidence="1">
    <location>
        <begin position="1"/>
        <end position="46"/>
    </location>
</feature>
<feature type="compositionally biased region" description="Polar residues" evidence="1">
    <location>
        <begin position="21"/>
        <end position="37"/>
    </location>
</feature>
<name>A0A835U2H1_9PASS</name>
<proteinExistence type="predicted"/>
<evidence type="ECO:0000313" key="2">
    <source>
        <dbReference type="EMBL" id="KAG0135790.1"/>
    </source>
</evidence>
<evidence type="ECO:0000256" key="1">
    <source>
        <dbReference type="SAM" id="MobiDB-lite"/>
    </source>
</evidence>
<evidence type="ECO:0000313" key="4">
    <source>
        <dbReference type="Proteomes" id="UP000618051"/>
    </source>
</evidence>
<dbReference type="Proteomes" id="UP000618051">
    <property type="component" value="Unassembled WGS sequence"/>
</dbReference>